<name>A0ABP4QSP5_9ACTN</name>
<evidence type="ECO:0000256" key="2">
    <source>
        <dbReference type="ARBA" id="ARBA00023015"/>
    </source>
</evidence>
<feature type="domain" description="RNA polymerase sigma factor 70 region 4 type 2" evidence="5">
    <location>
        <begin position="87"/>
        <end position="127"/>
    </location>
</feature>
<keyword evidence="4" id="KW-0804">Transcription</keyword>
<sequence>MRDTVDPEFASYVDARQGRWLQSAYLVYGDLERAEQELLHAFTKLSLRWGKVDDPDAFVQRLLYDAALSRWSRIKPLLDEDDHPAKAALAALTSTQRAVLVLLHFEELTEFEVADVLGMSHAAVHGHGQTALSRFRLELGTGDWRDVTRRDWG</sequence>
<evidence type="ECO:0000256" key="1">
    <source>
        <dbReference type="ARBA" id="ARBA00010641"/>
    </source>
</evidence>
<keyword evidence="2" id="KW-0805">Transcription regulation</keyword>
<proteinExistence type="inferred from homology"/>
<dbReference type="InterPro" id="IPR013324">
    <property type="entry name" value="RNA_pol_sigma_r3/r4-like"/>
</dbReference>
<accession>A0ABP4QSP5</accession>
<dbReference type="InterPro" id="IPR036388">
    <property type="entry name" value="WH-like_DNA-bd_sf"/>
</dbReference>
<dbReference type="RefSeq" id="WP_344108202.1">
    <property type="nucleotide sequence ID" value="NZ_BAAANE010000002.1"/>
</dbReference>
<keyword evidence="3" id="KW-0731">Sigma factor</keyword>
<dbReference type="Gene3D" id="1.10.10.10">
    <property type="entry name" value="Winged helix-like DNA-binding domain superfamily/Winged helix DNA-binding domain"/>
    <property type="match status" value="1"/>
</dbReference>
<reference evidence="7" key="1">
    <citation type="journal article" date="2019" name="Int. J. Syst. Evol. Microbiol.">
        <title>The Global Catalogue of Microorganisms (GCM) 10K type strain sequencing project: providing services to taxonomists for standard genome sequencing and annotation.</title>
        <authorList>
            <consortium name="The Broad Institute Genomics Platform"/>
            <consortium name="The Broad Institute Genome Sequencing Center for Infectious Disease"/>
            <person name="Wu L."/>
            <person name="Ma J."/>
        </authorList>
    </citation>
    <scope>NUCLEOTIDE SEQUENCE [LARGE SCALE GENOMIC DNA]</scope>
    <source>
        <strain evidence="7">JCM 14306</strain>
    </source>
</reference>
<evidence type="ECO:0000313" key="7">
    <source>
        <dbReference type="Proteomes" id="UP001501319"/>
    </source>
</evidence>
<evidence type="ECO:0000313" key="6">
    <source>
        <dbReference type="EMBL" id="GAA1621168.1"/>
    </source>
</evidence>
<evidence type="ECO:0000256" key="4">
    <source>
        <dbReference type="ARBA" id="ARBA00023163"/>
    </source>
</evidence>
<dbReference type="Proteomes" id="UP001501319">
    <property type="component" value="Unassembled WGS sequence"/>
</dbReference>
<evidence type="ECO:0000256" key="3">
    <source>
        <dbReference type="ARBA" id="ARBA00023082"/>
    </source>
</evidence>
<dbReference type="SUPFAM" id="SSF88659">
    <property type="entry name" value="Sigma3 and sigma4 domains of RNA polymerase sigma factors"/>
    <property type="match status" value="1"/>
</dbReference>
<organism evidence="6 7">
    <name type="scientific">Kribbella alba</name>
    <dbReference type="NCBI Taxonomy" id="190197"/>
    <lineage>
        <taxon>Bacteria</taxon>
        <taxon>Bacillati</taxon>
        <taxon>Actinomycetota</taxon>
        <taxon>Actinomycetes</taxon>
        <taxon>Propionibacteriales</taxon>
        <taxon>Kribbellaceae</taxon>
        <taxon>Kribbella</taxon>
    </lineage>
</organism>
<keyword evidence="7" id="KW-1185">Reference proteome</keyword>
<comment type="similarity">
    <text evidence="1">Belongs to the sigma-70 factor family. ECF subfamily.</text>
</comment>
<evidence type="ECO:0000259" key="5">
    <source>
        <dbReference type="Pfam" id="PF08281"/>
    </source>
</evidence>
<dbReference type="EMBL" id="BAAANE010000002">
    <property type="protein sequence ID" value="GAA1621168.1"/>
    <property type="molecule type" value="Genomic_DNA"/>
</dbReference>
<protein>
    <recommendedName>
        <fullName evidence="5">RNA polymerase sigma factor 70 region 4 type 2 domain-containing protein</fullName>
    </recommendedName>
</protein>
<dbReference type="InterPro" id="IPR013249">
    <property type="entry name" value="RNA_pol_sigma70_r4_t2"/>
</dbReference>
<gene>
    <name evidence="6" type="ORF">GCM10009744_05170</name>
</gene>
<comment type="caution">
    <text evidence="6">The sequence shown here is derived from an EMBL/GenBank/DDBJ whole genome shotgun (WGS) entry which is preliminary data.</text>
</comment>
<dbReference type="Pfam" id="PF08281">
    <property type="entry name" value="Sigma70_r4_2"/>
    <property type="match status" value="1"/>
</dbReference>